<gene>
    <name evidence="5" type="ORF">SAMN06265373_101179</name>
</gene>
<evidence type="ECO:0000256" key="1">
    <source>
        <dbReference type="ARBA" id="ARBA00023002"/>
    </source>
</evidence>
<dbReference type="InterPro" id="IPR055170">
    <property type="entry name" value="GFO_IDH_MocA-like_dom"/>
</dbReference>
<dbReference type="PANTHER" id="PTHR43818">
    <property type="entry name" value="BCDNA.GH03377"/>
    <property type="match status" value="1"/>
</dbReference>
<keyword evidence="1" id="KW-0560">Oxidoreductase</keyword>
<dbReference type="InterPro" id="IPR000683">
    <property type="entry name" value="Gfo/Idh/MocA-like_OxRdtase_N"/>
</dbReference>
<evidence type="ECO:0000259" key="3">
    <source>
        <dbReference type="Pfam" id="PF01408"/>
    </source>
</evidence>
<dbReference type="Gene3D" id="3.40.50.720">
    <property type="entry name" value="NAD(P)-binding Rossmann-like Domain"/>
    <property type="match status" value="2"/>
</dbReference>
<proteinExistence type="predicted"/>
<evidence type="ECO:0000259" key="4">
    <source>
        <dbReference type="Pfam" id="PF22725"/>
    </source>
</evidence>
<feature type="domain" description="Gfo/Idh/MocA-like oxidoreductase N-terminal" evidence="3">
    <location>
        <begin position="12"/>
        <end position="130"/>
    </location>
</feature>
<feature type="domain" description="GFO/IDH/MocA-like oxidoreductase" evidence="4">
    <location>
        <begin position="138"/>
        <end position="260"/>
    </location>
</feature>
<reference evidence="5 6" key="1">
    <citation type="submission" date="2017-05" db="EMBL/GenBank/DDBJ databases">
        <authorList>
            <person name="Varghese N."/>
            <person name="Submissions S."/>
        </authorList>
    </citation>
    <scope>NUCLEOTIDE SEQUENCE [LARGE SCALE GENOMIC DNA]</scope>
    <source>
        <strain evidence="5 6">DSM 29734</strain>
    </source>
</reference>
<dbReference type="InterPro" id="IPR050463">
    <property type="entry name" value="Gfo/Idh/MocA_oxidrdct_glycsds"/>
</dbReference>
<keyword evidence="6" id="KW-1185">Reference proteome</keyword>
<comment type="caution">
    <text evidence="5">The sequence shown here is derived from an EMBL/GenBank/DDBJ whole genome shotgun (WGS) entry which is preliminary data.</text>
</comment>
<dbReference type="Pfam" id="PF01370">
    <property type="entry name" value="Epimerase"/>
    <property type="match status" value="1"/>
</dbReference>
<dbReference type="EMBL" id="FXTY01000001">
    <property type="protein sequence ID" value="SMP01927.1"/>
    <property type="molecule type" value="Genomic_DNA"/>
</dbReference>
<dbReference type="SUPFAM" id="SSF55347">
    <property type="entry name" value="Glyceraldehyde-3-phosphate dehydrogenase-like, C-terminal domain"/>
    <property type="match status" value="1"/>
</dbReference>
<dbReference type="InterPro" id="IPR036291">
    <property type="entry name" value="NAD(P)-bd_dom_sf"/>
</dbReference>
<dbReference type="Proteomes" id="UP001157961">
    <property type="component" value="Unassembled WGS sequence"/>
</dbReference>
<dbReference type="Pfam" id="PF22725">
    <property type="entry name" value="GFO_IDH_MocA_C3"/>
    <property type="match status" value="1"/>
</dbReference>
<dbReference type="Pfam" id="PF01408">
    <property type="entry name" value="GFO_IDH_MocA"/>
    <property type="match status" value="1"/>
</dbReference>
<organism evidence="5 6">
    <name type="scientific">Shimia sagamensis</name>
    <dbReference type="NCBI Taxonomy" id="1566352"/>
    <lineage>
        <taxon>Bacteria</taxon>
        <taxon>Pseudomonadati</taxon>
        <taxon>Pseudomonadota</taxon>
        <taxon>Alphaproteobacteria</taxon>
        <taxon>Rhodobacterales</taxon>
        <taxon>Roseobacteraceae</taxon>
    </lineage>
</organism>
<dbReference type="InterPro" id="IPR001509">
    <property type="entry name" value="Epimerase_deHydtase"/>
</dbReference>
<dbReference type="Gene3D" id="3.30.360.10">
    <property type="entry name" value="Dihydrodipicolinate Reductase, domain 2"/>
    <property type="match status" value="1"/>
</dbReference>
<dbReference type="SUPFAM" id="SSF51735">
    <property type="entry name" value="NAD(P)-binding Rossmann-fold domains"/>
    <property type="match status" value="2"/>
</dbReference>
<accession>A0ABY1N6S1</accession>
<sequence>MIMNTFSDDRPIRAALLGAGYIADWHAAAILATPGVELVAVCDQSRAAADALAQTYGIAAYTDLDKLLSAKVADAIHIVTPPGTHRALAETCLTSGHHVLVEKPVALSGAETAEIQQIATEAGRVFAAGHNFMGTPGYQRLKTRLEAGEIGRVASAEINWNFPMMPLRSGPYGLWLLRDPQNMLLELGPHLFAFAVDLFGPLAIEHLSLSKPVDIPGDTTRPQGWRILASAGDVSITLNLSLVETMDDRSVILHGSTATARYDYAHDVLTVDAENAADIVANPFLRQMGLAGQHLREGVVNGTRQLISLNRKSPYGLSFAGLSGAFYSAIRSGRPLDARFHGDNATLVMQAIDAAIAKMPKPAKKPKPASRAKPKPSVLIIGGTGFIGRDLTRAWVAKGRDVRVLSRGTSGPFDDIADHVELFGANLRDSDQLAEAMEGIEIVYHLGKSMDATWDAALKNDVAITETIAQAAQAAGVKRFIYTGTIASYDMSDPNVTIRESQGFGDDMEDRNIYARSKAECEARLLEMHRKHGLPLVIARPGIVLGKGGPLQHWGIGRWHGAGAVRIWGKGKHILPFVLNEDIAEGLILMAENDDALGQSFNLVGEPMFSATDYFDAIHARLGARIKVKPGNLTAFYASASVKYFLKKQVLRRGGLSNPSLADWKSRAHFSPFDNSLPKKVLGWEPERRRDIFLTKAIDEANLLGF</sequence>
<feature type="domain" description="NAD-dependent epimerase/dehydratase" evidence="2">
    <location>
        <begin position="378"/>
        <end position="602"/>
    </location>
</feature>
<evidence type="ECO:0000259" key="2">
    <source>
        <dbReference type="Pfam" id="PF01370"/>
    </source>
</evidence>
<evidence type="ECO:0000313" key="6">
    <source>
        <dbReference type="Proteomes" id="UP001157961"/>
    </source>
</evidence>
<name>A0ABY1N6S1_9RHOB</name>
<evidence type="ECO:0000313" key="5">
    <source>
        <dbReference type="EMBL" id="SMP01927.1"/>
    </source>
</evidence>
<dbReference type="PANTHER" id="PTHR43818:SF11">
    <property type="entry name" value="BCDNA.GH03377"/>
    <property type="match status" value="1"/>
</dbReference>
<protein>
    <submittedName>
        <fullName evidence="5">Predicted dehydrogenase</fullName>
    </submittedName>
</protein>